<reference evidence="2 3" key="1">
    <citation type="journal article" date="2001" name="FEMS Microbiol. Lett.">
        <title>Oceanobacillus iheyensis gen. nov., sp. nov., a deep-sea extremely halotolerant and alkaliphilic species isolated from a depth of 1050 m on the Iheya Ridge.</title>
        <authorList>
            <person name="Lu J."/>
            <person name="Nogi Y."/>
            <person name="Takami H."/>
        </authorList>
    </citation>
    <scope>NUCLEOTIDE SEQUENCE [LARGE SCALE GENOMIC DNA]</scope>
    <source>
        <strain evidence="3">DSM 14371 / CIP 107618 / JCM 11309 / KCTC 3954 / HTE831</strain>
    </source>
</reference>
<dbReference type="SUPFAM" id="SSF53092">
    <property type="entry name" value="Creatinase/prolidase N-terminal domain"/>
    <property type="match status" value="1"/>
</dbReference>
<gene>
    <name evidence="2" type="ordered locus">OB2203</name>
</gene>
<dbReference type="EMBL" id="BA000028">
    <property type="protein sequence ID" value="BAC14159.1"/>
    <property type="molecule type" value="Genomic_DNA"/>
</dbReference>
<reference evidence="2 3" key="2">
    <citation type="journal article" date="2002" name="Nucleic Acids Res.">
        <title>Genome sequence of Oceanobacillus iheyensis isolated from the Iheya Ridge and its unexpected adaptive capabilities to extreme environments.</title>
        <authorList>
            <person name="Takami H."/>
            <person name="Takaki Y."/>
            <person name="Uchiyama I."/>
        </authorList>
    </citation>
    <scope>NUCLEOTIDE SEQUENCE [LARGE SCALE GENOMIC DNA]</scope>
    <source>
        <strain evidence="3">DSM 14371 / CIP 107618 / JCM 11309 / KCTC 3954 / HTE831</strain>
    </source>
</reference>
<dbReference type="PhylomeDB" id="Q8EPA9"/>
<dbReference type="eggNOG" id="COG0006">
    <property type="taxonomic scope" value="Bacteria"/>
</dbReference>
<feature type="domain" description="Peptidase M24" evidence="1">
    <location>
        <begin position="208"/>
        <end position="400"/>
    </location>
</feature>
<accession>Q8EPA9</accession>
<dbReference type="Pfam" id="PF00557">
    <property type="entry name" value="Peptidase_M24"/>
    <property type="match status" value="1"/>
</dbReference>
<evidence type="ECO:0000313" key="2">
    <source>
        <dbReference type="EMBL" id="BAC14159.1"/>
    </source>
</evidence>
<sequence length="465" mass="52506">MNHNSKVQLRNIQLPKTFSEVDPVYLTETTMEHRKKKILERMKEDKFDSLIIYADKEHGNNFEYLTGFIPRFEEGLLVLKKSGQASYILGNENLKMPKHSRLQGNLYHYPLFSLSNQPMNNEKSLVSIFNEIDFSNDKKIGLIGWKMFTSTQYDNSTIFDIPYFIVDAVRNICTEVNEIVNAAYLFIGGDKGARTINNANEIAHYEYGANLSSTSMLKAMNAVEVGVKESHLGNLLNADGQTNNVVTIAATGVRFENANLYPTSKQVSLGDTLSLTTGYKGGLSSRAGFVVESAEQLPNKQRDYLERVVIPYFKAVVFWLENIRIGMQGGEFYKMIEDVYPKEENHWHLNPGHLVADEEWMSSPIYPSSKEILKSGMIFQVDIIPSIPGYGGVSAEECIALADEDLRGQIKNGYTDLWGRIEERRNYIANELGILLPEHVLPLSNLVAYLRPFLLNKSAALTCVE</sequence>
<dbReference type="KEGG" id="oih:OB2203"/>
<evidence type="ECO:0000259" key="1">
    <source>
        <dbReference type="Pfam" id="PF00557"/>
    </source>
</evidence>
<dbReference type="RefSeq" id="WP_011066597.1">
    <property type="nucleotide sequence ID" value="NC_004193.1"/>
</dbReference>
<dbReference type="InterPro" id="IPR029149">
    <property type="entry name" value="Creatin/AminoP/Spt16_N"/>
</dbReference>
<name>Q8EPA9_OCEIH</name>
<protein>
    <submittedName>
        <fullName evidence="2">Hypothetical conserved protein</fullName>
    </submittedName>
</protein>
<dbReference type="SUPFAM" id="SSF55920">
    <property type="entry name" value="Creatinase/aminopeptidase"/>
    <property type="match status" value="1"/>
</dbReference>
<dbReference type="Proteomes" id="UP000000822">
    <property type="component" value="Chromosome"/>
</dbReference>
<dbReference type="InterPro" id="IPR000994">
    <property type="entry name" value="Pept_M24"/>
</dbReference>
<dbReference type="OrthoDB" id="9778159at2"/>
<evidence type="ECO:0000313" key="3">
    <source>
        <dbReference type="Proteomes" id="UP000000822"/>
    </source>
</evidence>
<dbReference type="InterPro" id="IPR036005">
    <property type="entry name" value="Creatinase/aminopeptidase-like"/>
</dbReference>
<dbReference type="AlphaFoldDB" id="Q8EPA9"/>
<dbReference type="HOGENOM" id="CLU_047234_0_0_9"/>
<keyword evidence="3" id="KW-1185">Reference proteome</keyword>
<proteinExistence type="predicted"/>
<dbReference type="Gene3D" id="3.90.230.10">
    <property type="entry name" value="Creatinase/methionine aminopeptidase superfamily"/>
    <property type="match status" value="1"/>
</dbReference>
<organism evidence="2 3">
    <name type="scientific">Oceanobacillus iheyensis (strain DSM 14371 / CIP 107618 / JCM 11309 / KCTC 3954 / HTE831)</name>
    <dbReference type="NCBI Taxonomy" id="221109"/>
    <lineage>
        <taxon>Bacteria</taxon>
        <taxon>Bacillati</taxon>
        <taxon>Bacillota</taxon>
        <taxon>Bacilli</taxon>
        <taxon>Bacillales</taxon>
        <taxon>Bacillaceae</taxon>
        <taxon>Oceanobacillus</taxon>
    </lineage>
</organism>
<dbReference type="CDD" id="cd01066">
    <property type="entry name" value="APP_MetAP"/>
    <property type="match status" value="1"/>
</dbReference>